<sequence length="246" mass="27741">MTTRKAATRRVEERISNAGVPPQRNHGPPQEQALLGDQDLVIPPYMMDGEIRTFFINLDQAMNTQAQSMAAQENWKVGLRMNQNASTMASCLRDFTRMNPPMLFGSKCNLTMLHNNMENSPLIVHDQQVEENRLQRNNIYAKRIRSYEGDTSKGTFEIQDKPKSKKRFSNQVPSNLPKACKDRVSNPRSQRGRGGDSPSDKPRCTKCGKEHMGGCLVGRENFFGCGKSGHKVRNCPVTKVRGRESN</sequence>
<evidence type="ECO:0008006" key="3">
    <source>
        <dbReference type="Google" id="ProtNLM"/>
    </source>
</evidence>
<gene>
    <name evidence="2" type="ORF">EJD97_004367</name>
</gene>
<organism evidence="2">
    <name type="scientific">Solanum chilense</name>
    <name type="common">Tomato</name>
    <name type="synonym">Lycopersicon chilense</name>
    <dbReference type="NCBI Taxonomy" id="4083"/>
    <lineage>
        <taxon>Eukaryota</taxon>
        <taxon>Viridiplantae</taxon>
        <taxon>Streptophyta</taxon>
        <taxon>Embryophyta</taxon>
        <taxon>Tracheophyta</taxon>
        <taxon>Spermatophyta</taxon>
        <taxon>Magnoliopsida</taxon>
        <taxon>eudicotyledons</taxon>
        <taxon>Gunneridae</taxon>
        <taxon>Pentapetalae</taxon>
        <taxon>asterids</taxon>
        <taxon>lamiids</taxon>
        <taxon>Solanales</taxon>
        <taxon>Solanaceae</taxon>
        <taxon>Solanoideae</taxon>
        <taxon>Solaneae</taxon>
        <taxon>Solanum</taxon>
        <taxon>Solanum subgen. Lycopersicon</taxon>
    </lineage>
</organism>
<dbReference type="EMBL" id="RXGB01000161">
    <property type="protein sequence ID" value="TMX04848.1"/>
    <property type="molecule type" value="Genomic_DNA"/>
</dbReference>
<accession>A0A6N2CF83</accession>
<evidence type="ECO:0000313" key="2">
    <source>
        <dbReference type="EMBL" id="TMX04848.1"/>
    </source>
</evidence>
<feature type="region of interest" description="Disordered" evidence="1">
    <location>
        <begin position="1"/>
        <end position="31"/>
    </location>
</feature>
<protein>
    <recommendedName>
        <fullName evidence="3">CCHC-type domain-containing protein</fullName>
    </recommendedName>
</protein>
<evidence type="ECO:0000256" key="1">
    <source>
        <dbReference type="SAM" id="MobiDB-lite"/>
    </source>
</evidence>
<feature type="region of interest" description="Disordered" evidence="1">
    <location>
        <begin position="153"/>
        <end position="204"/>
    </location>
</feature>
<reference evidence="2" key="1">
    <citation type="submission" date="2019-05" db="EMBL/GenBank/DDBJ databases">
        <title>The de novo reference genome and transcriptome assemblies of the wild tomato species Solanum chilense.</title>
        <authorList>
            <person name="Stam R."/>
            <person name="Nosenko T."/>
            <person name="Hoerger A.C."/>
            <person name="Stephan W."/>
            <person name="Seidel M.A."/>
            <person name="Kuhn J.M.M."/>
            <person name="Haberer G."/>
            <person name="Tellier A."/>
        </authorList>
    </citation>
    <scope>NUCLEOTIDE SEQUENCE</scope>
    <source>
        <tissue evidence="2">Mature leaves</tissue>
    </source>
</reference>
<name>A0A6N2CF83_SOLCI</name>
<comment type="caution">
    <text evidence="2">The sequence shown here is derived from an EMBL/GenBank/DDBJ whole genome shotgun (WGS) entry which is preliminary data.</text>
</comment>
<dbReference type="AlphaFoldDB" id="A0A6N2CF83"/>
<proteinExistence type="predicted"/>